<accession>A0A0E9R9J4</accession>
<reference evidence="1" key="2">
    <citation type="journal article" date="2015" name="Fish Shellfish Immunol.">
        <title>Early steps in the European eel (Anguilla anguilla)-Vibrio vulnificus interaction in the gills: Role of the RtxA13 toxin.</title>
        <authorList>
            <person name="Callol A."/>
            <person name="Pajuelo D."/>
            <person name="Ebbesson L."/>
            <person name="Teles M."/>
            <person name="MacKenzie S."/>
            <person name="Amaro C."/>
        </authorList>
    </citation>
    <scope>NUCLEOTIDE SEQUENCE</scope>
</reference>
<dbReference type="EMBL" id="GBXM01083120">
    <property type="protein sequence ID" value="JAH25457.1"/>
    <property type="molecule type" value="Transcribed_RNA"/>
</dbReference>
<dbReference type="AlphaFoldDB" id="A0A0E9R9J4"/>
<evidence type="ECO:0000313" key="1">
    <source>
        <dbReference type="EMBL" id="JAH25457.1"/>
    </source>
</evidence>
<reference evidence="1" key="1">
    <citation type="submission" date="2014-11" db="EMBL/GenBank/DDBJ databases">
        <authorList>
            <person name="Amaro Gonzalez C."/>
        </authorList>
    </citation>
    <scope>NUCLEOTIDE SEQUENCE</scope>
</reference>
<name>A0A0E9R9J4_ANGAN</name>
<organism evidence="1">
    <name type="scientific">Anguilla anguilla</name>
    <name type="common">European freshwater eel</name>
    <name type="synonym">Muraena anguilla</name>
    <dbReference type="NCBI Taxonomy" id="7936"/>
    <lineage>
        <taxon>Eukaryota</taxon>
        <taxon>Metazoa</taxon>
        <taxon>Chordata</taxon>
        <taxon>Craniata</taxon>
        <taxon>Vertebrata</taxon>
        <taxon>Euteleostomi</taxon>
        <taxon>Actinopterygii</taxon>
        <taxon>Neopterygii</taxon>
        <taxon>Teleostei</taxon>
        <taxon>Anguilliformes</taxon>
        <taxon>Anguillidae</taxon>
        <taxon>Anguilla</taxon>
    </lineage>
</organism>
<protein>
    <submittedName>
        <fullName evidence="1">Uncharacterized protein</fullName>
    </submittedName>
</protein>
<sequence length="54" mass="6195">MFYFVTNQSQGRSRCDLLLGNWVFFFGSLLITQSCIEEEKTSTNENSNKIAAVR</sequence>
<proteinExistence type="predicted"/>